<dbReference type="Proteomes" id="UP001359485">
    <property type="component" value="Unassembled WGS sequence"/>
</dbReference>
<evidence type="ECO:0000313" key="3">
    <source>
        <dbReference type="Proteomes" id="UP001359485"/>
    </source>
</evidence>
<evidence type="ECO:0000256" key="1">
    <source>
        <dbReference type="SAM" id="MobiDB-lite"/>
    </source>
</evidence>
<feature type="compositionally biased region" description="Basic and acidic residues" evidence="1">
    <location>
        <begin position="1"/>
        <end position="10"/>
    </location>
</feature>
<feature type="region of interest" description="Disordered" evidence="1">
    <location>
        <begin position="1"/>
        <end position="34"/>
    </location>
</feature>
<reference evidence="2 3" key="1">
    <citation type="submission" date="2023-09" db="EMBL/GenBank/DDBJ databases">
        <title>Genomes of two closely related lineages of the louse Polyplax serrata with different host specificities.</title>
        <authorList>
            <person name="Martinu J."/>
            <person name="Tarabai H."/>
            <person name="Stefka J."/>
            <person name="Hypsa V."/>
        </authorList>
    </citation>
    <scope>NUCLEOTIDE SEQUENCE [LARGE SCALE GENOMIC DNA]</scope>
    <source>
        <strain evidence="2">98ZLc_SE</strain>
    </source>
</reference>
<dbReference type="EMBL" id="JAWJWF010000001">
    <property type="protein sequence ID" value="KAK6641284.1"/>
    <property type="molecule type" value="Genomic_DNA"/>
</dbReference>
<accession>A0ABR1BEU6</accession>
<name>A0ABR1BEU6_POLSC</name>
<evidence type="ECO:0000313" key="2">
    <source>
        <dbReference type="EMBL" id="KAK6641284.1"/>
    </source>
</evidence>
<sequence>MSGNDRKNHASVENLGRRNGRTRRTSTVKSTSTAKNDANGVVLLEPLKEYAETCRCYKCQNEIQMCNASDGDKVDEPVTKDGSVALDLDSTSSRSTLKLRARSWPLLLPPRDAKDPKRTEIGSSPVAQVRRLLWRRYYPEGGWGYVVVICCVLVQVLNHGLQLAYGVFHGPIFAKFHAGINQTGKH</sequence>
<comment type="caution">
    <text evidence="2">The sequence shown here is derived from an EMBL/GenBank/DDBJ whole genome shotgun (WGS) entry which is preliminary data.</text>
</comment>
<protein>
    <submittedName>
        <fullName evidence="2">Uncharacterized protein</fullName>
    </submittedName>
</protein>
<proteinExistence type="predicted"/>
<organism evidence="2 3">
    <name type="scientific">Polyplax serrata</name>
    <name type="common">Common mouse louse</name>
    <dbReference type="NCBI Taxonomy" id="468196"/>
    <lineage>
        <taxon>Eukaryota</taxon>
        <taxon>Metazoa</taxon>
        <taxon>Ecdysozoa</taxon>
        <taxon>Arthropoda</taxon>
        <taxon>Hexapoda</taxon>
        <taxon>Insecta</taxon>
        <taxon>Pterygota</taxon>
        <taxon>Neoptera</taxon>
        <taxon>Paraneoptera</taxon>
        <taxon>Psocodea</taxon>
        <taxon>Troctomorpha</taxon>
        <taxon>Phthiraptera</taxon>
        <taxon>Anoplura</taxon>
        <taxon>Polyplacidae</taxon>
        <taxon>Polyplax</taxon>
    </lineage>
</organism>
<gene>
    <name evidence="2" type="ORF">RUM44_012993</name>
</gene>
<keyword evidence="3" id="KW-1185">Reference proteome</keyword>